<dbReference type="Proteomes" id="UP001652700">
    <property type="component" value="Unplaced"/>
</dbReference>
<dbReference type="GeneID" id="114328973"/>
<evidence type="ECO:0000313" key="4">
    <source>
        <dbReference type="EnsemblMetazoa" id="XP_028133778.1"/>
    </source>
</evidence>
<proteinExistence type="inferred from homology"/>
<name>A0A6P7FLD0_DIAVI</name>
<gene>
    <name evidence="6" type="primary">LOC114328973</name>
</gene>
<dbReference type="InterPro" id="IPR002347">
    <property type="entry name" value="SDR_fam"/>
</dbReference>
<feature type="transmembrane region" description="Helical" evidence="3">
    <location>
        <begin position="6"/>
        <end position="23"/>
    </location>
</feature>
<protein>
    <submittedName>
        <fullName evidence="6">Retinol dehydrogenase 11-like</fullName>
    </submittedName>
</protein>
<dbReference type="RefSeq" id="XP_028133778.1">
    <property type="nucleotide sequence ID" value="XM_028277977.1"/>
</dbReference>
<keyword evidence="3" id="KW-0472">Membrane</keyword>
<organism evidence="6">
    <name type="scientific">Diabrotica virgifera virgifera</name>
    <name type="common">western corn rootworm</name>
    <dbReference type="NCBI Taxonomy" id="50390"/>
    <lineage>
        <taxon>Eukaryota</taxon>
        <taxon>Metazoa</taxon>
        <taxon>Ecdysozoa</taxon>
        <taxon>Arthropoda</taxon>
        <taxon>Hexapoda</taxon>
        <taxon>Insecta</taxon>
        <taxon>Pterygota</taxon>
        <taxon>Neoptera</taxon>
        <taxon>Endopterygota</taxon>
        <taxon>Coleoptera</taxon>
        <taxon>Polyphaga</taxon>
        <taxon>Cucujiformia</taxon>
        <taxon>Chrysomeloidea</taxon>
        <taxon>Chrysomelidae</taxon>
        <taxon>Galerucinae</taxon>
        <taxon>Diabroticina</taxon>
        <taxon>Diabroticites</taxon>
        <taxon>Diabrotica</taxon>
    </lineage>
</organism>
<dbReference type="KEGG" id="dvv:114328973"/>
<dbReference type="AlphaFoldDB" id="A0A6P7FLD0"/>
<keyword evidence="1" id="KW-0560">Oxidoreductase</keyword>
<dbReference type="CDD" id="cd05327">
    <property type="entry name" value="retinol-DH_like_SDR_c_like"/>
    <property type="match status" value="1"/>
</dbReference>
<keyword evidence="5" id="KW-1185">Reference proteome</keyword>
<reference evidence="4" key="2">
    <citation type="submission" date="2025-05" db="UniProtKB">
        <authorList>
            <consortium name="EnsemblMetazoa"/>
        </authorList>
    </citation>
    <scope>IDENTIFICATION</scope>
</reference>
<accession>A0A6P7FLD0</accession>
<evidence type="ECO:0000256" key="2">
    <source>
        <dbReference type="RuleBase" id="RU000363"/>
    </source>
</evidence>
<dbReference type="OrthoDB" id="191139at2759"/>
<sequence length="311" mass="34629">MLYIVLYSIGAYLIFNLVFKIYVKLNTMSCKNKVCLVGKTVIVTGANTGIGFETALDCAKRGARVILACRDHLKGTVAVQNIQTLTKNQNVVLKILDLASLSSVKNFANDILRTEEKLDILINNAGALLLGDQLTEDGLQFEMQINYFGPVLLTLMLVNLLKKSAPSRIINVSSVVAKYAKLDVKNLNGKPSYPITKLCNILFTQELAKKLNEFNISVFALHPGMIATDIMTRHLWPIVNSCVIPLSRVVIKTPEEGAQTTIYAATEPGIEHLTGGFFSECRYQKHYKTARDPQLAQQLWDETMKLLNYND</sequence>
<evidence type="ECO:0000313" key="6">
    <source>
        <dbReference type="RefSeq" id="XP_028133778.1"/>
    </source>
</evidence>
<evidence type="ECO:0000313" key="5">
    <source>
        <dbReference type="Proteomes" id="UP001652700"/>
    </source>
</evidence>
<dbReference type="InParanoid" id="A0A6P7FLD0"/>
<dbReference type="EnsemblMetazoa" id="XM_028277977.2">
    <property type="protein sequence ID" value="XP_028133778.1"/>
    <property type="gene ID" value="LOC114328973"/>
</dbReference>
<dbReference type="GO" id="GO:0016491">
    <property type="term" value="F:oxidoreductase activity"/>
    <property type="evidence" value="ECO:0007669"/>
    <property type="project" value="UniProtKB-KW"/>
</dbReference>
<keyword evidence="3" id="KW-0812">Transmembrane</keyword>
<keyword evidence="3" id="KW-1133">Transmembrane helix</keyword>
<comment type="similarity">
    <text evidence="2">Belongs to the short-chain dehydrogenases/reductases (SDR) family.</text>
</comment>
<dbReference type="PRINTS" id="PR00081">
    <property type="entry name" value="GDHRDH"/>
</dbReference>
<dbReference type="Pfam" id="PF00106">
    <property type="entry name" value="adh_short"/>
    <property type="match status" value="1"/>
</dbReference>
<dbReference type="InterPro" id="IPR036291">
    <property type="entry name" value="NAD(P)-bd_dom_sf"/>
</dbReference>
<dbReference type="PANTHER" id="PTHR43157:SF31">
    <property type="entry name" value="PHOSPHATIDYLINOSITOL-GLYCAN BIOSYNTHESIS CLASS F PROTEIN"/>
    <property type="match status" value="1"/>
</dbReference>
<dbReference type="PRINTS" id="PR00080">
    <property type="entry name" value="SDRFAMILY"/>
</dbReference>
<evidence type="ECO:0000256" key="3">
    <source>
        <dbReference type="SAM" id="Phobius"/>
    </source>
</evidence>
<evidence type="ECO:0000256" key="1">
    <source>
        <dbReference type="ARBA" id="ARBA00023002"/>
    </source>
</evidence>
<dbReference type="PANTHER" id="PTHR43157">
    <property type="entry name" value="PHOSPHATIDYLINOSITOL-GLYCAN BIOSYNTHESIS CLASS F PROTEIN-RELATED"/>
    <property type="match status" value="1"/>
</dbReference>
<dbReference type="SUPFAM" id="SSF51735">
    <property type="entry name" value="NAD(P)-binding Rossmann-fold domains"/>
    <property type="match status" value="1"/>
</dbReference>
<dbReference type="Gene3D" id="3.40.50.720">
    <property type="entry name" value="NAD(P)-binding Rossmann-like Domain"/>
    <property type="match status" value="1"/>
</dbReference>
<reference evidence="6" key="1">
    <citation type="submission" date="2025-04" db="UniProtKB">
        <authorList>
            <consortium name="RefSeq"/>
        </authorList>
    </citation>
    <scope>IDENTIFICATION</scope>
    <source>
        <tissue evidence="6">Whole insect</tissue>
    </source>
</reference>